<evidence type="ECO:0000256" key="10">
    <source>
        <dbReference type="RuleBase" id="RU004478"/>
    </source>
</evidence>
<dbReference type="PANTHER" id="PTHR21237:SF23">
    <property type="entry name" value="GRPE PROTEIN HOMOLOG, MITOCHONDRIAL"/>
    <property type="match status" value="1"/>
</dbReference>
<feature type="non-terminal residue" evidence="11">
    <location>
        <position position="1"/>
    </location>
</feature>
<evidence type="ECO:0000256" key="3">
    <source>
        <dbReference type="ARBA" id="ARBA00011738"/>
    </source>
</evidence>
<dbReference type="GO" id="GO:0051082">
    <property type="term" value="F:unfolded protein binding"/>
    <property type="evidence" value="ECO:0007669"/>
    <property type="project" value="TreeGrafter"/>
</dbReference>
<protein>
    <recommendedName>
        <fullName evidence="8 9">Protein GrpE</fullName>
    </recommendedName>
</protein>
<sequence>EKQCAEYKDLYLRKAADFDNYRKRMIREKQEAIDFANSNLLVDLIQVLDDFDRAISASGEQEKGTPAAAFAEGVVMIRRQMASMLENKYGLTYYPSAGEPFDPNIHEAIGRVPSADVTEPVVQEECRKGYKLKDRVIRLAQVIVKTPPEN</sequence>
<comment type="subunit">
    <text evidence="3">Homodimer.</text>
</comment>
<keyword evidence="4" id="KW-0963">Cytoplasm</keyword>
<dbReference type="Gene3D" id="2.30.22.10">
    <property type="entry name" value="Head domain of nucleotide exchange factor GrpE"/>
    <property type="match status" value="1"/>
</dbReference>
<dbReference type="SUPFAM" id="SSF51064">
    <property type="entry name" value="Head domain of nucleotide exchange factor GrpE"/>
    <property type="match status" value="1"/>
</dbReference>
<dbReference type="HAMAP" id="MF_01151">
    <property type="entry name" value="GrpE"/>
    <property type="match status" value="1"/>
</dbReference>
<dbReference type="GO" id="GO:0042803">
    <property type="term" value="F:protein homodimerization activity"/>
    <property type="evidence" value="ECO:0007669"/>
    <property type="project" value="InterPro"/>
</dbReference>
<dbReference type="GO" id="GO:0000774">
    <property type="term" value="F:adenyl-nucleotide exchange factor activity"/>
    <property type="evidence" value="ECO:0007669"/>
    <property type="project" value="InterPro"/>
</dbReference>
<dbReference type="GO" id="GO:0006457">
    <property type="term" value="P:protein folding"/>
    <property type="evidence" value="ECO:0007669"/>
    <property type="project" value="InterPro"/>
</dbReference>
<dbReference type="FunFam" id="2.30.22.10:FF:000001">
    <property type="entry name" value="Protein GrpE"/>
    <property type="match status" value="1"/>
</dbReference>
<proteinExistence type="inferred from homology"/>
<evidence type="ECO:0000256" key="6">
    <source>
        <dbReference type="ARBA" id="ARBA00023186"/>
    </source>
</evidence>
<name>A0A9D9EP07_9SPIR</name>
<evidence type="ECO:0000256" key="4">
    <source>
        <dbReference type="ARBA" id="ARBA00022490"/>
    </source>
</evidence>
<dbReference type="PANTHER" id="PTHR21237">
    <property type="entry name" value="GRPE PROTEIN"/>
    <property type="match status" value="1"/>
</dbReference>
<dbReference type="InterPro" id="IPR000740">
    <property type="entry name" value="GrpE"/>
</dbReference>
<comment type="subcellular location">
    <subcellularLocation>
        <location evidence="1">Cytoplasm</location>
    </subcellularLocation>
</comment>
<evidence type="ECO:0000256" key="1">
    <source>
        <dbReference type="ARBA" id="ARBA00004496"/>
    </source>
</evidence>
<comment type="similarity">
    <text evidence="2 10">Belongs to the GrpE family.</text>
</comment>
<keyword evidence="6 9" id="KW-0143">Chaperone</keyword>
<evidence type="ECO:0000313" key="12">
    <source>
        <dbReference type="Proteomes" id="UP000823616"/>
    </source>
</evidence>
<evidence type="ECO:0000256" key="8">
    <source>
        <dbReference type="ARBA" id="ARBA00072274"/>
    </source>
</evidence>
<organism evidence="11 12">
    <name type="scientific">Candidatus Avitreponema avistercoris</name>
    <dbReference type="NCBI Taxonomy" id="2840705"/>
    <lineage>
        <taxon>Bacteria</taxon>
        <taxon>Pseudomonadati</taxon>
        <taxon>Spirochaetota</taxon>
        <taxon>Spirochaetia</taxon>
        <taxon>Spirochaetales</taxon>
        <taxon>Candidatus Avitreponema</taxon>
    </lineage>
</organism>
<reference evidence="11" key="2">
    <citation type="journal article" date="2021" name="PeerJ">
        <title>Extensive microbial diversity within the chicken gut microbiome revealed by metagenomics and culture.</title>
        <authorList>
            <person name="Gilroy R."/>
            <person name="Ravi A."/>
            <person name="Getino M."/>
            <person name="Pursley I."/>
            <person name="Horton D.L."/>
            <person name="Alikhan N.F."/>
            <person name="Baker D."/>
            <person name="Gharbi K."/>
            <person name="Hall N."/>
            <person name="Watson M."/>
            <person name="Adriaenssens E.M."/>
            <person name="Foster-Nyarko E."/>
            <person name="Jarju S."/>
            <person name="Secka A."/>
            <person name="Antonio M."/>
            <person name="Oren A."/>
            <person name="Chaudhuri R.R."/>
            <person name="La Ragione R."/>
            <person name="Hildebrand F."/>
            <person name="Pallen M.J."/>
        </authorList>
    </citation>
    <scope>NUCLEOTIDE SEQUENCE</scope>
    <source>
        <strain evidence="11">B3-4054</strain>
    </source>
</reference>
<comment type="function">
    <text evidence="7 9">Participates actively in the response to hyperosmotic and heat shock by preventing the aggregation of stress-denatured proteins, in association with DnaK and GrpE. It is the nucleotide exchange factor for DnaK and may function as a thermosensor. Unfolded proteins bind initially to DnaJ; upon interaction with the DnaJ-bound protein, DnaK hydrolyzes its bound ATP, resulting in the formation of a stable complex. GrpE releases ADP from DnaK; ATP binding to DnaK triggers the release of the substrate protein, thus completing the reaction cycle. Several rounds of ATP-dependent interactions between DnaJ, DnaK and GrpE are required for fully efficient folding.</text>
</comment>
<comment type="caution">
    <text evidence="11">The sequence shown here is derived from an EMBL/GenBank/DDBJ whole genome shotgun (WGS) entry which is preliminary data.</text>
</comment>
<evidence type="ECO:0000256" key="9">
    <source>
        <dbReference type="RuleBase" id="RU000639"/>
    </source>
</evidence>
<evidence type="ECO:0000256" key="2">
    <source>
        <dbReference type="ARBA" id="ARBA00009054"/>
    </source>
</evidence>
<dbReference type="InterPro" id="IPR009012">
    <property type="entry name" value="GrpE_head"/>
</dbReference>
<accession>A0A9D9EP07</accession>
<keyword evidence="5 9" id="KW-0346">Stress response</keyword>
<dbReference type="AlphaFoldDB" id="A0A9D9EP07"/>
<evidence type="ECO:0000313" key="11">
    <source>
        <dbReference type="EMBL" id="MBO8450994.1"/>
    </source>
</evidence>
<dbReference type="GO" id="GO:0005737">
    <property type="term" value="C:cytoplasm"/>
    <property type="evidence" value="ECO:0007669"/>
    <property type="project" value="UniProtKB-SubCell"/>
</dbReference>
<dbReference type="PRINTS" id="PR00773">
    <property type="entry name" value="GRPEPROTEIN"/>
</dbReference>
<evidence type="ECO:0000256" key="7">
    <source>
        <dbReference type="ARBA" id="ARBA00053401"/>
    </source>
</evidence>
<evidence type="ECO:0000256" key="5">
    <source>
        <dbReference type="ARBA" id="ARBA00023016"/>
    </source>
</evidence>
<dbReference type="InterPro" id="IPR013805">
    <property type="entry name" value="GrpE_CC"/>
</dbReference>
<dbReference type="Proteomes" id="UP000823616">
    <property type="component" value="Unassembled WGS sequence"/>
</dbReference>
<reference evidence="11" key="1">
    <citation type="submission" date="2020-10" db="EMBL/GenBank/DDBJ databases">
        <authorList>
            <person name="Gilroy R."/>
        </authorList>
    </citation>
    <scope>NUCLEOTIDE SEQUENCE</scope>
    <source>
        <strain evidence="11">B3-4054</strain>
    </source>
</reference>
<dbReference type="EMBL" id="JADIMS010000145">
    <property type="protein sequence ID" value="MBO8450994.1"/>
    <property type="molecule type" value="Genomic_DNA"/>
</dbReference>
<gene>
    <name evidence="11" type="ORF">IAA96_07820</name>
</gene>
<dbReference type="PROSITE" id="PS01071">
    <property type="entry name" value="GRPE"/>
    <property type="match status" value="1"/>
</dbReference>
<dbReference type="SUPFAM" id="SSF58014">
    <property type="entry name" value="Coiled-coil domain of nucleotide exchange factor GrpE"/>
    <property type="match status" value="1"/>
</dbReference>
<dbReference type="GO" id="GO:0051087">
    <property type="term" value="F:protein-folding chaperone binding"/>
    <property type="evidence" value="ECO:0007669"/>
    <property type="project" value="InterPro"/>
</dbReference>
<dbReference type="Pfam" id="PF01025">
    <property type="entry name" value="GrpE"/>
    <property type="match status" value="1"/>
</dbReference>
<dbReference type="CDD" id="cd00446">
    <property type="entry name" value="GrpE"/>
    <property type="match status" value="1"/>
</dbReference>
<dbReference type="Gene3D" id="3.90.20.20">
    <property type="match status" value="1"/>
</dbReference>